<evidence type="ECO:0000313" key="6">
    <source>
        <dbReference type="EMBL" id="KIH96394.1"/>
    </source>
</evidence>
<accession>A0A0C2FBA1</accession>
<dbReference type="PANTHER" id="PTHR45527:SF1">
    <property type="entry name" value="FATTY ACID SYNTHASE"/>
    <property type="match status" value="1"/>
</dbReference>
<evidence type="ECO:0000256" key="4">
    <source>
        <dbReference type="SAM" id="MobiDB-lite"/>
    </source>
</evidence>
<dbReference type="InterPro" id="IPR023213">
    <property type="entry name" value="CAT-like_dom_sf"/>
</dbReference>
<dbReference type="Pfam" id="PF00668">
    <property type="entry name" value="Condensation"/>
    <property type="match status" value="1"/>
</dbReference>
<gene>
    <name evidence="6" type="ORF">LP52_25280</name>
</gene>
<comment type="cofactor">
    <cofactor evidence="1">
        <name>pantetheine 4'-phosphate</name>
        <dbReference type="ChEBI" id="CHEBI:47942"/>
    </cofactor>
</comment>
<dbReference type="SMART" id="SM00823">
    <property type="entry name" value="PKS_PP"/>
    <property type="match status" value="1"/>
</dbReference>
<dbReference type="InterPro" id="IPR001242">
    <property type="entry name" value="Condensation_dom"/>
</dbReference>
<dbReference type="Gene3D" id="3.30.300.30">
    <property type="match status" value="1"/>
</dbReference>
<evidence type="ECO:0000313" key="7">
    <source>
        <dbReference type="Proteomes" id="UP000031675"/>
    </source>
</evidence>
<feature type="region of interest" description="Disordered" evidence="4">
    <location>
        <begin position="86"/>
        <end position="105"/>
    </location>
</feature>
<evidence type="ECO:0000256" key="2">
    <source>
        <dbReference type="ARBA" id="ARBA00022450"/>
    </source>
</evidence>
<feature type="domain" description="Carrier" evidence="5">
    <location>
        <begin position="103"/>
        <end position="178"/>
    </location>
</feature>
<dbReference type="GO" id="GO:0031177">
    <property type="term" value="F:phosphopantetheine binding"/>
    <property type="evidence" value="ECO:0007669"/>
    <property type="project" value="InterPro"/>
</dbReference>
<dbReference type="SUPFAM" id="SSF52777">
    <property type="entry name" value="CoA-dependent acyltransferases"/>
    <property type="match status" value="2"/>
</dbReference>
<dbReference type="InterPro" id="IPR020806">
    <property type="entry name" value="PKS_PP-bd"/>
</dbReference>
<dbReference type="PANTHER" id="PTHR45527">
    <property type="entry name" value="NONRIBOSOMAL PEPTIDE SYNTHETASE"/>
    <property type="match status" value="1"/>
</dbReference>
<dbReference type="InterPro" id="IPR009081">
    <property type="entry name" value="PP-bd_ACP"/>
</dbReference>
<dbReference type="SUPFAM" id="SSF47336">
    <property type="entry name" value="ACP-like"/>
    <property type="match status" value="1"/>
</dbReference>
<keyword evidence="7" id="KW-1185">Reference proteome</keyword>
<dbReference type="SUPFAM" id="SSF56801">
    <property type="entry name" value="Acetyl-CoA synthetase-like"/>
    <property type="match status" value="1"/>
</dbReference>
<evidence type="ECO:0000256" key="1">
    <source>
        <dbReference type="ARBA" id="ARBA00001957"/>
    </source>
</evidence>
<dbReference type="Gene3D" id="3.30.559.10">
    <property type="entry name" value="Chloramphenicol acetyltransferase-like domain"/>
    <property type="match status" value="1"/>
</dbReference>
<dbReference type="GO" id="GO:0005829">
    <property type="term" value="C:cytosol"/>
    <property type="evidence" value="ECO:0007669"/>
    <property type="project" value="TreeGrafter"/>
</dbReference>
<dbReference type="STRING" id="183763.LP52_25280"/>
<sequence length="681" mass="71859">RGMRIELGEIEHALTSRHDVADAAVLARPGAAGDTRLVAYVVPAPAHGAVLERLRADLADRLPEHMVPEALVAVDAFPLTANGKLDRAALPEPDTADAGTGRAPNSPREELVCGLFADLLGLDRVAADDGFFALGGTSLAGARLVNALRSRLGAGLSVADLFDAPTPAALAARISASEDARPPLRAGAAAAFDAEPPLSAAQRGLWASAHVPGAEAAYNVAWVLRLDGGVDVGALGAAVADVAARHAVLRTAYPRVGGEPRQRVLETPQARDPLRVVRTGAADLDRLVAEAARRPFDLEAEPAYRPVLFAADSGEHVLLHLFHHIAVDEWSQEPFLRDLDAAYRARAAGGVPGWEPLPVSYADYAVWQRELLGSPEVPGSRAARQRGFWREALAGLPEEIPLPADRPRPAAPTDEGGTVAFEIPADLMRALTRLGRERAATPFLVLQSAVAVLLHRMGAGSDVPLGTPAADRADEALHDAIGMFLNTLVLRTDLGGTPGFGDVVERARAFAVTAYANAELPFDRVVEALNPPRAAGRNPLFQVMVSHQRRPELREGLFGGQAAADDTVARPAARFDLEFEFIERPGEDGAEAAIRFSADRFDTATAHALGERLLRLLSAGTADPERPVADLPLLGEGERARLLGEWGTAPHPVTEQTLPELVARGADTGAVSAPALVSDGA</sequence>
<keyword evidence="2" id="KW-0596">Phosphopantetheine</keyword>
<dbReference type="GO" id="GO:0008610">
    <property type="term" value="P:lipid biosynthetic process"/>
    <property type="evidence" value="ECO:0007669"/>
    <property type="project" value="UniProtKB-ARBA"/>
</dbReference>
<reference evidence="7" key="1">
    <citation type="journal article" date="2015" name="Chem. Biol.">
        <title>Structure, bioactivity, and resistance mechanism of streptomonomicin, an unusual lasso Peptide from an understudied halophilic actinomycete.</title>
        <authorList>
            <person name="Metelev M."/>
            <person name="Tietz J.I."/>
            <person name="Melby J.O."/>
            <person name="Blair P.M."/>
            <person name="Zhu L."/>
            <person name="Livnat I."/>
            <person name="Severinov K."/>
            <person name="Mitchell D.A."/>
        </authorList>
    </citation>
    <scope>NUCLEOTIDE SEQUENCE [LARGE SCALE GENOMIC DNA]</scope>
    <source>
        <strain evidence="7">YIM 90003</strain>
    </source>
</reference>
<dbReference type="CDD" id="cd19540">
    <property type="entry name" value="LCL_NRPS-like"/>
    <property type="match status" value="1"/>
</dbReference>
<organism evidence="6 7">
    <name type="scientific">Streptomonospora alba</name>
    <dbReference type="NCBI Taxonomy" id="183763"/>
    <lineage>
        <taxon>Bacteria</taxon>
        <taxon>Bacillati</taxon>
        <taxon>Actinomycetota</taxon>
        <taxon>Actinomycetes</taxon>
        <taxon>Streptosporangiales</taxon>
        <taxon>Nocardiopsidaceae</taxon>
        <taxon>Streptomonospora</taxon>
    </lineage>
</organism>
<dbReference type="Pfam" id="PF00550">
    <property type="entry name" value="PP-binding"/>
    <property type="match status" value="1"/>
</dbReference>
<dbReference type="Proteomes" id="UP000031675">
    <property type="component" value="Unassembled WGS sequence"/>
</dbReference>
<dbReference type="EMBL" id="JROO01000077">
    <property type="protein sequence ID" value="KIH96394.1"/>
    <property type="molecule type" value="Genomic_DNA"/>
</dbReference>
<dbReference type="InterPro" id="IPR025110">
    <property type="entry name" value="AMP-bd_C"/>
</dbReference>
<feature type="non-terminal residue" evidence="6">
    <location>
        <position position="1"/>
    </location>
</feature>
<feature type="non-terminal residue" evidence="6">
    <location>
        <position position="681"/>
    </location>
</feature>
<comment type="caution">
    <text evidence="6">The sequence shown here is derived from an EMBL/GenBank/DDBJ whole genome shotgun (WGS) entry which is preliminary data.</text>
</comment>
<dbReference type="GO" id="GO:0043041">
    <property type="term" value="P:amino acid activation for nonribosomal peptide biosynthetic process"/>
    <property type="evidence" value="ECO:0007669"/>
    <property type="project" value="TreeGrafter"/>
</dbReference>
<proteinExistence type="predicted"/>
<dbReference type="InterPro" id="IPR045851">
    <property type="entry name" value="AMP-bd_C_sf"/>
</dbReference>
<evidence type="ECO:0000259" key="5">
    <source>
        <dbReference type="PROSITE" id="PS50075"/>
    </source>
</evidence>
<name>A0A0C2FBA1_9ACTN</name>
<dbReference type="Pfam" id="PF13193">
    <property type="entry name" value="AMP-binding_C"/>
    <property type="match status" value="1"/>
</dbReference>
<dbReference type="AlphaFoldDB" id="A0A0C2FBA1"/>
<dbReference type="RefSeq" id="WP_040276931.1">
    <property type="nucleotide sequence ID" value="NZ_JROO01000077.1"/>
</dbReference>
<dbReference type="PROSITE" id="PS50075">
    <property type="entry name" value="CARRIER"/>
    <property type="match status" value="1"/>
</dbReference>
<evidence type="ECO:0000256" key="3">
    <source>
        <dbReference type="ARBA" id="ARBA00022553"/>
    </source>
</evidence>
<keyword evidence="3" id="KW-0597">Phosphoprotein</keyword>
<protein>
    <recommendedName>
        <fullName evidence="5">Carrier domain-containing protein</fullName>
    </recommendedName>
</protein>
<dbReference type="FunFam" id="3.30.300.30:FF:000010">
    <property type="entry name" value="Enterobactin synthetase component F"/>
    <property type="match status" value="1"/>
</dbReference>
<dbReference type="GO" id="GO:0044550">
    <property type="term" value="P:secondary metabolite biosynthetic process"/>
    <property type="evidence" value="ECO:0007669"/>
    <property type="project" value="TreeGrafter"/>
</dbReference>
<dbReference type="GO" id="GO:0003824">
    <property type="term" value="F:catalytic activity"/>
    <property type="evidence" value="ECO:0007669"/>
    <property type="project" value="InterPro"/>
</dbReference>
<dbReference type="InterPro" id="IPR036736">
    <property type="entry name" value="ACP-like_sf"/>
</dbReference>
<dbReference type="Gene3D" id="1.10.1200.10">
    <property type="entry name" value="ACP-like"/>
    <property type="match status" value="1"/>
</dbReference>
<dbReference type="Gene3D" id="3.30.559.30">
    <property type="entry name" value="Nonribosomal peptide synthetase, condensation domain"/>
    <property type="match status" value="1"/>
</dbReference>